<feature type="transmembrane region" description="Helical" evidence="7">
    <location>
        <begin position="317"/>
        <end position="339"/>
    </location>
</feature>
<evidence type="ECO:0000313" key="9">
    <source>
        <dbReference type="EMBL" id="CAK5271903.1"/>
    </source>
</evidence>
<feature type="transmembrane region" description="Helical" evidence="7">
    <location>
        <begin position="92"/>
        <end position="111"/>
    </location>
</feature>
<feature type="transmembrane region" description="Helical" evidence="7">
    <location>
        <begin position="423"/>
        <end position="445"/>
    </location>
</feature>
<reference evidence="9" key="1">
    <citation type="submission" date="2023-11" db="EMBL/GenBank/DDBJ databases">
        <authorList>
            <person name="De Vega J J."/>
            <person name="De Vega J J."/>
        </authorList>
    </citation>
    <scope>NUCLEOTIDE SEQUENCE</scope>
</reference>
<feature type="transmembrane region" description="Helical" evidence="7">
    <location>
        <begin position="179"/>
        <end position="199"/>
    </location>
</feature>
<evidence type="ECO:0000256" key="4">
    <source>
        <dbReference type="ARBA" id="ARBA00023136"/>
    </source>
</evidence>
<dbReference type="CDD" id="cd17323">
    <property type="entry name" value="MFS_Tpo1_MDR_like"/>
    <property type="match status" value="1"/>
</dbReference>
<evidence type="ECO:0000259" key="8">
    <source>
        <dbReference type="PROSITE" id="PS50850"/>
    </source>
</evidence>
<feature type="transmembrane region" description="Helical" evidence="7">
    <location>
        <begin position="251"/>
        <end position="275"/>
    </location>
</feature>
<feature type="compositionally biased region" description="Basic and acidic residues" evidence="6">
    <location>
        <begin position="30"/>
        <end position="47"/>
    </location>
</feature>
<feature type="region of interest" description="Disordered" evidence="6">
    <location>
        <begin position="1502"/>
        <end position="1607"/>
    </location>
</feature>
<accession>A0AAD2H984</accession>
<dbReference type="GO" id="GO:0022857">
    <property type="term" value="F:transmembrane transporter activity"/>
    <property type="evidence" value="ECO:0007669"/>
    <property type="project" value="InterPro"/>
</dbReference>
<evidence type="ECO:0000256" key="3">
    <source>
        <dbReference type="ARBA" id="ARBA00022989"/>
    </source>
</evidence>
<proteinExistence type="predicted"/>
<dbReference type="SUPFAM" id="SSF103473">
    <property type="entry name" value="MFS general substrate transporter"/>
    <property type="match status" value="1"/>
</dbReference>
<feature type="coiled-coil region" evidence="5">
    <location>
        <begin position="1056"/>
        <end position="1174"/>
    </location>
</feature>
<keyword evidence="5" id="KW-0175">Coiled coil</keyword>
<comment type="subcellular location">
    <subcellularLocation>
        <location evidence="1">Membrane</location>
        <topology evidence="1">Multi-pass membrane protein</topology>
    </subcellularLocation>
</comment>
<keyword evidence="2 7" id="KW-0812">Transmembrane</keyword>
<feature type="transmembrane region" description="Helical" evidence="7">
    <location>
        <begin position="123"/>
        <end position="141"/>
    </location>
</feature>
<name>A0AAD2H984_9AGAR</name>
<feature type="transmembrane region" description="Helical" evidence="7">
    <location>
        <begin position="387"/>
        <end position="411"/>
    </location>
</feature>
<sequence>MSSLAAAAERPASTSSASETTTNLAGDLDLEARFKDGKDRVGEKSDAQETPAPMPETLAADDPENPRNWSTASKVVASIPSLMKRFGISEEVALLGVSLTVLGFAAGPLIFGPASELYGRQAVYRFTAVFYSAFLFGAAFAPSAAGLLIFRFLSGFFGSASINNAPASIGDWTSPSNRGAYTALYGLMAFGGPCLGPLVANFIQRDANYHWNLRVIAIFGTFIGLLVALVPETHGPTLLRWKLRRQGQETPALTVAKIVATYKVALARPVLYLVTGKRPIFSPSCRIVLYGILYGFFETFSVVYVEIRGFKTTSYGLTYISLGLGFVVSAILLATVGQYDYHKAAKKAAAKGLPMEPEVRLTLTCWGAVASPISLFIFAWTAPYPRVHWIACCIAEFIFAWSTFLIFNCFIPYLIDCYQMTAASALAAGMASRALVASVFPLFSLQMYHNLTVQGATSLLGGIAVLMWAKFSSALKSKAAPAESASLTPNPTAHLNPAGSHGEVMSSVFEQHPNLSVFRSADRGEPNPSPPPSPSRSGRMNVFKRHEEHQRAPSPMKGLSKKVKSTFGIHGNNSQLSLGPSSPIPPPESSSTRRSSFNLLKRPSIEALRSPTGESFRSLSRADESRFLAEYEQQRPTTPATAFENKSGSVRSILREKNTPGTGQNVRFFSRDAYRVLSPEQSMESDSNQDFQSMARPTSPIAPASQRSAVSPVPTDGAFMERLKRAGSDDSNASSSSMPRIGSTSKLVKKRPALGELFSPTASPETNAPRSPAAQDSSRSLSQMPPGSEFSNLFDVSQELELDLPVIPPPGLGFDLDSMMGSAPKPMTSTPFRDKGKGKEELRIETSVDENIFHAKDKAPQLPAVLHERTNSFSAGQTMFYSIAHDDESSKRTSTSSDFPSSAQSSPAKDEGSVTSPAESSSPVAAGRPRALSDTVFMSMLRSPSPKSLPEADINDESSAELVVYNSEPDPFSANANTYYTPQTNIPPTPPPAVSHSRTGSKENDTIISLKTQLALQTELCGQYETDLAARDELVDLLRKKLDDVDREEKKRSNVLKSWKKKVVELERACRLLEEEVEGSRHESMERSIMDEASSEALRMLHKQISKLERECDEQKRIQAVVREENGLLEVRLREKSEEANRLKEDLWSRDEKERQLERDMNAMSEQVNMLSNVSIAIDETELRKIAAGPGFVVDGDEERQHRSRELQWDQEREELVAAAETAKLEKADAESELDNCKQQLGEQAEQMAMLKIELEAQWEHTEKAADKLELVQQEAEREKDELHAELVEFEDRVLTLEAELTESESKQIELDNEVQALWDEKEARDKEFEEIAEQIHNKEAEIEALQNTLKSGEDRIVELTQERQYALDNVTRLEENIRRRDAEVTEYSQRVLEHESEAESLREQMSRLKREHATALESALAERATESDEQARVARDRVNDFKDEVERLRRQIHELQQESADKEVKLAQMGKQHKQDKEDLQGMNIALDSKQQELELMKRKMGVRGTAGSTPAQKTSQQRRDSTVFNATPSVGSRPPSVLSDAGSDRGSSTGKLPALTRLSNKPPVTRGSMGPPPARPSVSGTPTPASSLSRSMSAKPALSSTPVAAQHRRVVSATLDQSMTRKRQSMTPGEKENSCKKQILIPHYYPGSEPHSEFSHVIVTIVCRAFDTNTTFTMSRSERRTVRLPPPPLVVGYAICVQYFYDVITPLPDYRKRFEGPGRLGSSLGPDYWQHCITYVRQWKGVSGPMRLFETPEPDVDTNKFDHTSHIFIPVRTVLYKDRHRQCKESPFDQAHLVDMVRRIDSLGGVLDPSRVKWRQFKPRSQANPTGYDYSMYASCGLFPPVRRVQYPPSTIEDVEVL</sequence>
<dbReference type="GO" id="GO:0005886">
    <property type="term" value="C:plasma membrane"/>
    <property type="evidence" value="ECO:0007669"/>
    <property type="project" value="TreeGrafter"/>
</dbReference>
<feature type="compositionally biased region" description="Low complexity" evidence="6">
    <location>
        <begin position="1"/>
        <end position="22"/>
    </location>
</feature>
<feature type="transmembrane region" description="Helical" evidence="7">
    <location>
        <begin position="211"/>
        <end position="231"/>
    </location>
</feature>
<gene>
    <name evidence="9" type="ORF">MYCIT1_LOCUS17309</name>
</gene>
<evidence type="ECO:0000256" key="6">
    <source>
        <dbReference type="SAM" id="MobiDB-lite"/>
    </source>
</evidence>
<feature type="transmembrane region" description="Helical" evidence="7">
    <location>
        <begin position="359"/>
        <end position="381"/>
    </location>
</feature>
<evidence type="ECO:0000256" key="2">
    <source>
        <dbReference type="ARBA" id="ARBA00022692"/>
    </source>
</evidence>
<protein>
    <recommendedName>
        <fullName evidence="8">Major facilitator superfamily (MFS) profile domain-containing protein</fullName>
    </recommendedName>
</protein>
<keyword evidence="4 7" id="KW-0472">Membrane</keyword>
<feature type="compositionally biased region" description="Polar residues" evidence="6">
    <location>
        <begin position="1580"/>
        <end position="1605"/>
    </location>
</feature>
<feature type="region of interest" description="Disordered" evidence="6">
    <location>
        <begin position="886"/>
        <end position="930"/>
    </location>
</feature>
<dbReference type="InterPro" id="IPR011701">
    <property type="entry name" value="MFS"/>
</dbReference>
<feature type="domain" description="Major facilitator superfamily (MFS) profile" evidence="8">
    <location>
        <begin position="1"/>
        <end position="473"/>
    </location>
</feature>
<evidence type="ECO:0000256" key="5">
    <source>
        <dbReference type="SAM" id="Coils"/>
    </source>
</evidence>
<feature type="region of interest" description="Disordered" evidence="6">
    <location>
        <begin position="566"/>
        <end position="595"/>
    </location>
</feature>
<organism evidence="9 10">
    <name type="scientific">Mycena citricolor</name>
    <dbReference type="NCBI Taxonomy" id="2018698"/>
    <lineage>
        <taxon>Eukaryota</taxon>
        <taxon>Fungi</taxon>
        <taxon>Dikarya</taxon>
        <taxon>Basidiomycota</taxon>
        <taxon>Agaricomycotina</taxon>
        <taxon>Agaricomycetes</taxon>
        <taxon>Agaricomycetidae</taxon>
        <taxon>Agaricales</taxon>
        <taxon>Marasmiineae</taxon>
        <taxon>Mycenaceae</taxon>
        <taxon>Mycena</taxon>
    </lineage>
</organism>
<feature type="compositionally biased region" description="Polar residues" evidence="6">
    <location>
        <begin position="913"/>
        <end position="923"/>
    </location>
</feature>
<evidence type="ECO:0000256" key="1">
    <source>
        <dbReference type="ARBA" id="ARBA00004141"/>
    </source>
</evidence>
<evidence type="ECO:0000256" key="7">
    <source>
        <dbReference type="SAM" id="Phobius"/>
    </source>
</evidence>
<feature type="region of interest" description="Disordered" evidence="6">
    <location>
        <begin position="679"/>
        <end position="791"/>
    </location>
</feature>
<comment type="caution">
    <text evidence="9">The sequence shown here is derived from an EMBL/GenBank/DDBJ whole genome shotgun (WGS) entry which is preliminary data.</text>
</comment>
<dbReference type="InterPro" id="IPR020846">
    <property type="entry name" value="MFS_dom"/>
</dbReference>
<feature type="compositionally biased region" description="Polar residues" evidence="6">
    <location>
        <begin position="1508"/>
        <end position="1517"/>
    </location>
</feature>
<feature type="compositionally biased region" description="Polar residues" evidence="6">
    <location>
        <begin position="760"/>
        <end position="791"/>
    </location>
</feature>
<dbReference type="Gene3D" id="1.20.1250.20">
    <property type="entry name" value="MFS general substrate transporter like domains"/>
    <property type="match status" value="1"/>
</dbReference>
<dbReference type="InterPro" id="IPR036259">
    <property type="entry name" value="MFS_trans_sf"/>
</dbReference>
<evidence type="ECO:0000313" key="10">
    <source>
        <dbReference type="Proteomes" id="UP001295794"/>
    </source>
</evidence>
<feature type="compositionally biased region" description="Low complexity" evidence="6">
    <location>
        <begin position="892"/>
        <end position="906"/>
    </location>
</feature>
<dbReference type="EMBL" id="CAVNYO010000179">
    <property type="protein sequence ID" value="CAK5271903.1"/>
    <property type="molecule type" value="Genomic_DNA"/>
</dbReference>
<dbReference type="Proteomes" id="UP001295794">
    <property type="component" value="Unassembled WGS sequence"/>
</dbReference>
<dbReference type="PANTHER" id="PTHR23502:SF184">
    <property type="entry name" value="MAJOR FACILITATOR SUPERFAMILY (MFS) PROFILE DOMAIN-CONTAINING PROTEIN"/>
    <property type="match status" value="1"/>
</dbReference>
<dbReference type="Pfam" id="PF07690">
    <property type="entry name" value="MFS_1"/>
    <property type="match status" value="1"/>
</dbReference>
<dbReference type="PANTHER" id="PTHR23502">
    <property type="entry name" value="MAJOR FACILITATOR SUPERFAMILY"/>
    <property type="match status" value="1"/>
</dbReference>
<feature type="transmembrane region" description="Helical" evidence="7">
    <location>
        <begin position="287"/>
        <end position="305"/>
    </location>
</feature>
<feature type="compositionally biased region" description="Basic and acidic residues" evidence="6">
    <location>
        <begin position="719"/>
        <end position="728"/>
    </location>
</feature>
<keyword evidence="3 7" id="KW-1133">Transmembrane helix</keyword>
<feature type="compositionally biased region" description="Polar residues" evidence="6">
    <location>
        <begin position="679"/>
        <end position="696"/>
    </location>
</feature>
<keyword evidence="10" id="KW-1185">Reference proteome</keyword>
<feature type="region of interest" description="Disordered" evidence="6">
    <location>
        <begin position="518"/>
        <end position="539"/>
    </location>
</feature>
<feature type="region of interest" description="Disordered" evidence="6">
    <location>
        <begin position="1"/>
        <end position="67"/>
    </location>
</feature>
<feature type="coiled-coil region" evidence="5">
    <location>
        <begin position="1213"/>
        <end position="1501"/>
    </location>
</feature>
<dbReference type="PROSITE" id="PS50850">
    <property type="entry name" value="MFS"/>
    <property type="match status" value="1"/>
</dbReference>